<keyword evidence="12 14" id="KW-0464">Manganese</keyword>
<evidence type="ECO:0000313" key="16">
    <source>
        <dbReference type="EMBL" id="EHJ91118.1"/>
    </source>
</evidence>
<dbReference type="Proteomes" id="UP000216538">
    <property type="component" value="Unassembled WGS sequence"/>
</dbReference>
<dbReference type="GO" id="GO:0000287">
    <property type="term" value="F:magnesium ion binding"/>
    <property type="evidence" value="ECO:0007669"/>
    <property type="project" value="UniProtKB-UniRule"/>
</dbReference>
<feature type="binding site" evidence="14">
    <location>
        <position position="149"/>
    </location>
    <ligand>
        <name>Mg(2+)</name>
        <dbReference type="ChEBI" id="CHEBI:18420"/>
        <label>2</label>
    </ligand>
</feature>
<evidence type="ECO:0000256" key="6">
    <source>
        <dbReference type="ARBA" id="ARBA00008976"/>
    </source>
</evidence>
<feature type="binding site" evidence="14">
    <location>
        <position position="34"/>
    </location>
    <ligand>
        <name>Mg(2+)</name>
        <dbReference type="ChEBI" id="CHEBI:18420"/>
        <label>1</label>
    </ligand>
</feature>
<evidence type="ECO:0000256" key="12">
    <source>
        <dbReference type="ARBA" id="ARBA00023211"/>
    </source>
</evidence>
<evidence type="ECO:0000313" key="17">
    <source>
        <dbReference type="EMBL" id="OZT73026.1"/>
    </source>
</evidence>
<reference evidence="16 18" key="1">
    <citation type="submission" date="2011-10" db="EMBL/GenBank/DDBJ databases">
        <authorList>
            <person name="Quillaguamn J."/>
            <person name="Guzmn D."/>
            <person name="Balderrama-Subieta A."/>
            <person name="Cardona-Ortuo C."/>
            <person name="Guevara-Martnez M."/>
            <person name="Callisaya-Quispe N."/>
        </authorList>
    </citation>
    <scope>NUCLEOTIDE SEQUENCE [LARGE SCALE GENOMIC DNA]</scope>
    <source>
        <strain evidence="16 18">LC1</strain>
    </source>
</reference>
<dbReference type="Gene3D" id="3.40.50.10990">
    <property type="entry name" value="GTP cyclohydrolase II"/>
    <property type="match status" value="1"/>
</dbReference>
<evidence type="ECO:0000256" key="3">
    <source>
        <dbReference type="ARBA" id="ARBA00002284"/>
    </source>
</evidence>
<evidence type="ECO:0000256" key="9">
    <source>
        <dbReference type="ARBA" id="ARBA00022619"/>
    </source>
</evidence>
<protein>
    <recommendedName>
        <fullName evidence="8 14">3,4-dihydroxy-2-butanone 4-phosphate synthase</fullName>
        <shortName evidence="14">DHBP synthase</shortName>
        <ecNumber evidence="7 14">4.1.99.12</ecNumber>
    </recommendedName>
</protein>
<dbReference type="EMBL" id="NPEY01000014">
    <property type="protein sequence ID" value="OZT73026.1"/>
    <property type="molecule type" value="Genomic_DNA"/>
</dbReference>
<comment type="cofactor">
    <cofactor evidence="2">
        <name>Mn(2+)</name>
        <dbReference type="ChEBI" id="CHEBI:29035"/>
    </cofactor>
</comment>
<keyword evidence="13 14" id="KW-0456">Lyase</keyword>
<dbReference type="SUPFAM" id="SSF55821">
    <property type="entry name" value="YrdC/RibB"/>
    <property type="match status" value="1"/>
</dbReference>
<dbReference type="Pfam" id="PF00925">
    <property type="entry name" value="GTP_cyclohydro2"/>
    <property type="match status" value="1"/>
</dbReference>
<dbReference type="Gene3D" id="3.90.870.10">
    <property type="entry name" value="DHBP synthase"/>
    <property type="match status" value="1"/>
</dbReference>
<evidence type="ECO:0000256" key="11">
    <source>
        <dbReference type="ARBA" id="ARBA00022842"/>
    </source>
</evidence>
<comment type="cofactor">
    <cofactor evidence="14">
        <name>Mg(2+)</name>
        <dbReference type="ChEBI" id="CHEBI:18420"/>
    </cofactor>
    <cofactor evidence="14">
        <name>Mn(2+)</name>
        <dbReference type="ChEBI" id="CHEBI:29035"/>
    </cofactor>
    <text evidence="14">Binds 2 divalent metal cations per subunit. Magnesium or manganese.</text>
</comment>
<feature type="binding site" evidence="14">
    <location>
        <position position="38"/>
    </location>
    <ligand>
        <name>D-ribulose 5-phosphate</name>
        <dbReference type="ChEBI" id="CHEBI:58121"/>
    </ligand>
</feature>
<keyword evidence="9 14" id="KW-0686">Riboflavin biosynthesis</keyword>
<evidence type="ECO:0000256" key="10">
    <source>
        <dbReference type="ARBA" id="ARBA00022723"/>
    </source>
</evidence>
<dbReference type="GO" id="GO:0009231">
    <property type="term" value="P:riboflavin biosynthetic process"/>
    <property type="evidence" value="ECO:0007669"/>
    <property type="project" value="UniProtKB-UniRule"/>
</dbReference>
<evidence type="ECO:0000256" key="4">
    <source>
        <dbReference type="ARBA" id="ARBA00004904"/>
    </source>
</evidence>
<keyword evidence="19" id="KW-1185">Reference proteome</keyword>
<dbReference type="GO" id="GO:0030145">
    <property type="term" value="F:manganese ion binding"/>
    <property type="evidence" value="ECO:0007669"/>
    <property type="project" value="UniProtKB-UniRule"/>
</dbReference>
<evidence type="ECO:0000256" key="7">
    <source>
        <dbReference type="ARBA" id="ARBA00012153"/>
    </source>
</evidence>
<dbReference type="FunFam" id="3.90.870.10:FF:000001">
    <property type="entry name" value="Riboflavin biosynthesis protein RibBA"/>
    <property type="match status" value="1"/>
</dbReference>
<evidence type="ECO:0000256" key="1">
    <source>
        <dbReference type="ARBA" id="ARBA00000141"/>
    </source>
</evidence>
<keyword evidence="10 14" id="KW-0479">Metal-binding</keyword>
<gene>
    <name evidence="14 17" type="primary">ribB</name>
    <name evidence="17" type="ORF">CE457_15955</name>
    <name evidence="16" type="ORF">KUC_3560</name>
</gene>
<feature type="binding site" evidence="14">
    <location>
        <begin position="146"/>
        <end position="150"/>
    </location>
    <ligand>
        <name>D-ribulose 5-phosphate</name>
        <dbReference type="ChEBI" id="CHEBI:58121"/>
    </ligand>
</feature>
<dbReference type="PANTHER" id="PTHR21327">
    <property type="entry name" value="GTP CYCLOHYDROLASE II-RELATED"/>
    <property type="match status" value="1"/>
</dbReference>
<feature type="site" description="Essential for catalytic activity" evidence="14">
    <location>
        <position position="132"/>
    </location>
</feature>
<comment type="similarity">
    <text evidence="5">In the N-terminal section; belongs to the DHBP synthase family.</text>
</comment>
<dbReference type="PANTHER" id="PTHR21327:SF34">
    <property type="entry name" value="3,4-DIHYDROXY-2-BUTANONE 4-PHOSPHATE SYNTHASE"/>
    <property type="match status" value="1"/>
</dbReference>
<evidence type="ECO:0000256" key="5">
    <source>
        <dbReference type="ARBA" id="ARBA00005520"/>
    </source>
</evidence>
<comment type="pathway">
    <text evidence="4 14">Cofactor biosynthesis; riboflavin biosynthesis; 2-hydroxy-3-oxobutyl phosphate from D-ribulose 5-phosphate: step 1/1.</text>
</comment>
<dbReference type="HAMAP" id="MF_00180">
    <property type="entry name" value="RibB"/>
    <property type="match status" value="1"/>
</dbReference>
<accession>A0A265DUV9</accession>
<dbReference type="Pfam" id="PF00926">
    <property type="entry name" value="DHBP_synthase"/>
    <property type="match status" value="1"/>
</dbReference>
<dbReference type="SUPFAM" id="SSF142695">
    <property type="entry name" value="RibA-like"/>
    <property type="match status" value="1"/>
</dbReference>
<dbReference type="NCBIfam" id="NF010626">
    <property type="entry name" value="PRK14019.1"/>
    <property type="match status" value="1"/>
</dbReference>
<organism evidence="16 18">
    <name type="scientific">Vreelandella boliviensis LC1</name>
    <dbReference type="NCBI Taxonomy" id="1072583"/>
    <lineage>
        <taxon>Bacteria</taxon>
        <taxon>Pseudomonadati</taxon>
        <taxon>Pseudomonadota</taxon>
        <taxon>Gammaproteobacteria</taxon>
        <taxon>Oceanospirillales</taxon>
        <taxon>Halomonadaceae</taxon>
        <taxon>Vreelandella</taxon>
    </lineage>
</organism>
<comment type="subunit">
    <text evidence="14">Homodimer.</text>
</comment>
<feature type="binding site" evidence="14">
    <location>
        <position position="34"/>
    </location>
    <ligand>
        <name>Mg(2+)</name>
        <dbReference type="ChEBI" id="CHEBI:18420"/>
        <label>2</label>
    </ligand>
</feature>
<reference evidence="17 19" key="2">
    <citation type="submission" date="2017-07" db="EMBL/GenBank/DDBJ databases">
        <title>Shotgun whole genome sequences of three halophilic bacterial isolates.</title>
        <authorList>
            <person name="Pozzo T."/>
            <person name="Higdon S.M."/>
            <person name="Quillaguaman J."/>
        </authorList>
    </citation>
    <scope>NUCLEOTIDE SEQUENCE [LARGE SCALE GENOMIC DNA]</scope>
    <source>
        <strain evidence="17 19">LC1</strain>
    </source>
</reference>
<name>A0A265DUV9_9GAMM</name>
<comment type="similarity">
    <text evidence="14">Belongs to the DHBP synthase family.</text>
</comment>
<comment type="similarity">
    <text evidence="6">In the C-terminal section; belongs to the GTP cyclohydrolase II family.</text>
</comment>
<feature type="site" description="Essential for catalytic activity" evidence="14">
    <location>
        <position position="170"/>
    </location>
</feature>
<feature type="binding site" evidence="14">
    <location>
        <begin position="33"/>
        <end position="34"/>
    </location>
    <ligand>
        <name>D-ribulose 5-phosphate</name>
        <dbReference type="ChEBI" id="CHEBI:58121"/>
    </ligand>
</feature>
<proteinExistence type="inferred from homology"/>
<dbReference type="OrthoDB" id="9793111at2"/>
<dbReference type="RefSeq" id="WP_007114489.1">
    <property type="nucleotide sequence ID" value="NZ_JH393260.1"/>
</dbReference>
<evidence type="ECO:0000313" key="18">
    <source>
        <dbReference type="Proteomes" id="UP000005756"/>
    </source>
</evidence>
<dbReference type="EC" id="4.1.99.12" evidence="7 14"/>
<comment type="catalytic activity">
    <reaction evidence="1 14">
        <text>D-ribulose 5-phosphate = (2S)-2-hydroxy-3-oxobutyl phosphate + formate + H(+)</text>
        <dbReference type="Rhea" id="RHEA:18457"/>
        <dbReference type="ChEBI" id="CHEBI:15378"/>
        <dbReference type="ChEBI" id="CHEBI:15740"/>
        <dbReference type="ChEBI" id="CHEBI:58121"/>
        <dbReference type="ChEBI" id="CHEBI:58830"/>
        <dbReference type="EC" id="4.1.99.12"/>
    </reaction>
</comment>
<sequence>MAHPSSRGLAPIAELVDDIRQGKMVILMDDEDRENEGDIIMAAEKVQAEHINFMARFARGLICMPMTRARCEQLNLPLMVRDNGSGFGTKFTLSIEATEGVTTGISAADRARTVQAAVAPHAKPSDIVQPGHIFPLMAEPGGVLRRAGHTEAACDLAALAGCDPSGVICEIMNDDGSMARRPELEAFAHEHGIKIGTIADLIHYRIVNEQTIDHLEASTVMTSHGELTLHVFRDRIQGAHHLALVNGQPTPEQATTVRVHLTDTLRDVMGLMKGEQCRWDAHRALEEIAGAAPGVFVLIDDGRPHQDLKDQLDIFLDRVRQPRTSDSDGAGNYLTIGTGSQILRYLGVGKMRLLSSPWKFSALSGFDLEVVERLGPNDTAYEPTVQQD</sequence>
<dbReference type="NCBIfam" id="TIGR00506">
    <property type="entry name" value="ribB"/>
    <property type="match status" value="1"/>
</dbReference>
<evidence type="ECO:0000313" key="19">
    <source>
        <dbReference type="Proteomes" id="UP000216538"/>
    </source>
</evidence>
<dbReference type="InterPro" id="IPR036144">
    <property type="entry name" value="RibA-like_sf"/>
</dbReference>
<dbReference type="InterPro" id="IPR000422">
    <property type="entry name" value="DHBP_synthase_RibB"/>
</dbReference>
<dbReference type="AlphaFoldDB" id="A0A265DUV9"/>
<evidence type="ECO:0000256" key="13">
    <source>
        <dbReference type="ARBA" id="ARBA00023239"/>
    </source>
</evidence>
<dbReference type="STRING" id="1072583.KUC_3560"/>
<dbReference type="Proteomes" id="UP000005756">
    <property type="component" value="Unassembled WGS sequence"/>
</dbReference>
<evidence type="ECO:0000259" key="15">
    <source>
        <dbReference type="Pfam" id="PF00925"/>
    </source>
</evidence>
<evidence type="ECO:0000256" key="2">
    <source>
        <dbReference type="ARBA" id="ARBA00001936"/>
    </source>
</evidence>
<dbReference type="UniPathway" id="UPA00275">
    <property type="reaction ID" value="UER00399"/>
</dbReference>
<keyword evidence="11 14" id="KW-0460">Magnesium</keyword>
<dbReference type="GO" id="GO:0003935">
    <property type="term" value="F:GTP cyclohydrolase II activity"/>
    <property type="evidence" value="ECO:0007669"/>
    <property type="project" value="TreeGrafter"/>
</dbReference>
<comment type="function">
    <text evidence="3 14">Catalyzes the conversion of D-ribulose 5-phosphate to formate and 3,4-dihydroxy-2-butanone 4-phosphate.</text>
</comment>
<evidence type="ECO:0000256" key="8">
    <source>
        <dbReference type="ARBA" id="ARBA00018836"/>
    </source>
</evidence>
<evidence type="ECO:0000256" key="14">
    <source>
        <dbReference type="HAMAP-Rule" id="MF_00180"/>
    </source>
</evidence>
<dbReference type="EMBL" id="JH393260">
    <property type="protein sequence ID" value="EHJ91118.1"/>
    <property type="molecule type" value="Genomic_DNA"/>
</dbReference>
<dbReference type="InterPro" id="IPR017945">
    <property type="entry name" value="DHBP_synth_RibB-like_a/b_dom"/>
</dbReference>
<feature type="domain" description="GTP cyclohydrolase II" evidence="15">
    <location>
        <begin position="218"/>
        <end position="374"/>
    </location>
</feature>
<dbReference type="InterPro" id="IPR032677">
    <property type="entry name" value="GTP_cyclohydro_II"/>
</dbReference>
<dbReference type="GO" id="GO:0005829">
    <property type="term" value="C:cytosol"/>
    <property type="evidence" value="ECO:0007669"/>
    <property type="project" value="TreeGrafter"/>
</dbReference>
<dbReference type="GO" id="GO:0008686">
    <property type="term" value="F:3,4-dihydroxy-2-butanone-4-phosphate synthase activity"/>
    <property type="evidence" value="ECO:0007669"/>
    <property type="project" value="UniProtKB-UniRule"/>
</dbReference>
<dbReference type="PIRSF" id="PIRSF001259">
    <property type="entry name" value="RibA"/>
    <property type="match status" value="1"/>
</dbReference>